<sequence>MKLETKSSTSTTKISQLFHDFKPLSSLCFDAKRIWLDVASLVSRAYALQRVDIDDI</sequence>
<evidence type="ECO:0000313" key="1">
    <source>
        <dbReference type="EMBL" id="ORE01650.1"/>
    </source>
</evidence>
<feature type="non-terminal residue" evidence="1">
    <location>
        <position position="56"/>
    </location>
</feature>
<dbReference type="Proteomes" id="UP000242414">
    <property type="component" value="Unassembled WGS sequence"/>
</dbReference>
<dbReference type="EMBL" id="KV922111">
    <property type="protein sequence ID" value="ORE01650.1"/>
    <property type="molecule type" value="Genomic_DNA"/>
</dbReference>
<dbReference type="AlphaFoldDB" id="A0A1X0QPH0"/>
<protein>
    <submittedName>
        <fullName evidence="1">Uncharacterized protein</fullName>
    </submittedName>
</protein>
<gene>
    <name evidence="1" type="ORF">BCV72DRAFT_320601</name>
</gene>
<name>A0A1X0QPH0_RHIZD</name>
<dbReference type="VEuPathDB" id="FungiDB:BCV72DRAFT_320601"/>
<proteinExistence type="predicted"/>
<organism evidence="1">
    <name type="scientific">Rhizopus microsporus var. microsporus</name>
    <dbReference type="NCBI Taxonomy" id="86635"/>
    <lineage>
        <taxon>Eukaryota</taxon>
        <taxon>Fungi</taxon>
        <taxon>Fungi incertae sedis</taxon>
        <taxon>Mucoromycota</taxon>
        <taxon>Mucoromycotina</taxon>
        <taxon>Mucoromycetes</taxon>
        <taxon>Mucorales</taxon>
        <taxon>Mucorineae</taxon>
        <taxon>Rhizopodaceae</taxon>
        <taxon>Rhizopus</taxon>
    </lineage>
</organism>
<accession>A0A1X0QPH0</accession>
<reference evidence="1" key="1">
    <citation type="journal article" date="2016" name="Proc. Natl. Acad. Sci. U.S.A.">
        <title>Lipid metabolic changes in an early divergent fungus govern the establishment of a mutualistic symbiosis with endobacteria.</title>
        <authorList>
            <person name="Lastovetsky O.A."/>
            <person name="Gaspar M.L."/>
            <person name="Mondo S.J."/>
            <person name="LaButti K.M."/>
            <person name="Sandor L."/>
            <person name="Grigoriev I.V."/>
            <person name="Henry S.A."/>
            <person name="Pawlowska T.E."/>
        </authorList>
    </citation>
    <scope>NUCLEOTIDE SEQUENCE [LARGE SCALE GENOMIC DNA]</scope>
    <source>
        <strain evidence="1">ATCC 52814</strain>
    </source>
</reference>